<accession>A0A084SLZ6</accession>
<evidence type="ECO:0000256" key="1">
    <source>
        <dbReference type="ARBA" id="ARBA00001933"/>
    </source>
</evidence>
<comment type="similarity">
    <text evidence="2 7">Belongs to the group II decarboxylase family.</text>
</comment>
<dbReference type="PANTHER" id="PTHR11999">
    <property type="entry name" value="GROUP II PYRIDOXAL-5-PHOSPHATE DECARBOXYLASE"/>
    <property type="match status" value="1"/>
</dbReference>
<evidence type="ECO:0000256" key="3">
    <source>
        <dbReference type="ARBA" id="ARBA00022793"/>
    </source>
</evidence>
<dbReference type="Pfam" id="PF00282">
    <property type="entry name" value="Pyridoxal_deC"/>
    <property type="match status" value="1"/>
</dbReference>
<dbReference type="PRINTS" id="PR00800">
    <property type="entry name" value="YHDCRBOXLASE"/>
</dbReference>
<evidence type="ECO:0000256" key="6">
    <source>
        <dbReference type="PIRSR" id="PIRSR602129-50"/>
    </source>
</evidence>
<evidence type="ECO:0000256" key="2">
    <source>
        <dbReference type="ARBA" id="ARBA00009533"/>
    </source>
</evidence>
<dbReference type="InterPro" id="IPR015424">
    <property type="entry name" value="PyrdxlP-dep_Trfase"/>
</dbReference>
<dbReference type="GO" id="GO:0019752">
    <property type="term" value="P:carboxylic acid metabolic process"/>
    <property type="evidence" value="ECO:0007669"/>
    <property type="project" value="InterPro"/>
</dbReference>
<dbReference type="PANTHER" id="PTHR11999:SF70">
    <property type="entry name" value="MIP05841P"/>
    <property type="match status" value="1"/>
</dbReference>
<dbReference type="RefSeq" id="WP_043404945.1">
    <property type="nucleotide sequence ID" value="NZ_JPMI01000240.1"/>
</dbReference>
<reference evidence="8 9" key="1">
    <citation type="submission" date="2014-07" db="EMBL/GenBank/DDBJ databases">
        <title>Draft Genome Sequence of Gephyronic Acid Producer, Cystobacter violaceus Strain Cb vi76.</title>
        <authorList>
            <person name="Stevens D.C."/>
            <person name="Young J."/>
            <person name="Carmichael R."/>
            <person name="Tan J."/>
            <person name="Taylor R.E."/>
        </authorList>
    </citation>
    <scope>NUCLEOTIDE SEQUENCE [LARGE SCALE GENOMIC DNA]</scope>
    <source>
        <strain evidence="8 9">Cb vi76</strain>
    </source>
</reference>
<comment type="caution">
    <text evidence="8">The sequence shown here is derived from an EMBL/GenBank/DDBJ whole genome shotgun (WGS) entry which is preliminary data.</text>
</comment>
<dbReference type="PROSITE" id="PS00392">
    <property type="entry name" value="DDC_GAD_HDC_YDC"/>
    <property type="match status" value="1"/>
</dbReference>
<name>A0A084SLZ6_9BACT</name>
<organism evidence="8 9">
    <name type="scientific">Archangium violaceum Cb vi76</name>
    <dbReference type="NCBI Taxonomy" id="1406225"/>
    <lineage>
        <taxon>Bacteria</taxon>
        <taxon>Pseudomonadati</taxon>
        <taxon>Myxococcota</taxon>
        <taxon>Myxococcia</taxon>
        <taxon>Myxococcales</taxon>
        <taxon>Cystobacterineae</taxon>
        <taxon>Archangiaceae</taxon>
        <taxon>Archangium</taxon>
    </lineage>
</organism>
<dbReference type="InterPro" id="IPR015421">
    <property type="entry name" value="PyrdxlP-dep_Trfase_major"/>
</dbReference>
<dbReference type="EMBL" id="JPMI01000240">
    <property type="protein sequence ID" value="KFA89481.1"/>
    <property type="molecule type" value="Genomic_DNA"/>
</dbReference>
<dbReference type="InterPro" id="IPR002129">
    <property type="entry name" value="PyrdxlP-dep_de-COase"/>
</dbReference>
<dbReference type="Gene3D" id="3.40.640.10">
    <property type="entry name" value="Type I PLP-dependent aspartate aminotransferase-like (Major domain)"/>
    <property type="match status" value="1"/>
</dbReference>
<dbReference type="GO" id="GO:0030170">
    <property type="term" value="F:pyridoxal phosphate binding"/>
    <property type="evidence" value="ECO:0007669"/>
    <property type="project" value="InterPro"/>
</dbReference>
<proteinExistence type="inferred from homology"/>
<evidence type="ECO:0000256" key="4">
    <source>
        <dbReference type="ARBA" id="ARBA00022898"/>
    </source>
</evidence>
<keyword evidence="4 6" id="KW-0663">Pyridoxal phosphate</keyword>
<dbReference type="GO" id="GO:0006520">
    <property type="term" value="P:amino acid metabolic process"/>
    <property type="evidence" value="ECO:0007669"/>
    <property type="project" value="InterPro"/>
</dbReference>
<dbReference type="Gene3D" id="3.90.1150.10">
    <property type="entry name" value="Aspartate Aminotransferase, domain 1"/>
    <property type="match status" value="1"/>
</dbReference>
<keyword evidence="5 7" id="KW-0456">Lyase</keyword>
<dbReference type="InterPro" id="IPR015422">
    <property type="entry name" value="PyrdxlP-dep_Trfase_small"/>
</dbReference>
<protein>
    <submittedName>
        <fullName evidence="8">Pyridoxal-dependent decarboxylase</fullName>
    </submittedName>
</protein>
<sequence length="468" mass="50056">MNPLELTTDDFRRLALRVSTLAEQWLAELDTRAIAPATTGGATEALFAEGLPEEGLKDGALDALGAVMAGTRAGNARFLAYVLGSGEPVGALGDYLAGVLNQNVTAWRSSPTMVSMERAVVRGLAAAVGCHGFTGSLTGGGSSANLMGLTMAREAKAPANEEGSPSGVVYASTEVHMSIPKALALLGLGRRNLRLIPTDAEWRMRPDALERAIADDVAAGRRPLAVVATAGTVNTCAVDPLKDVAAIARKHGLWMHVDGAFGALAAMAVPERFEGLALADSLSMDAHKWLYQPVDCGVLLYREAAAARRAFTFSGDYVRTMSSDSVEGFAFFDESLELSRRARALKPWLSVRYHGLRAFREAIRKDLENASLLAELVRAEPKLELLAPVPLSAVCFRYVADLAEPERDAFNTRLMARLNARGRVYLSNATLSGRFALRACFVNHRTTAEDVRTVVAEVLATAKELQGA</sequence>
<dbReference type="GO" id="GO:0016831">
    <property type="term" value="F:carboxy-lyase activity"/>
    <property type="evidence" value="ECO:0007669"/>
    <property type="project" value="UniProtKB-KW"/>
</dbReference>
<keyword evidence="3" id="KW-0210">Decarboxylase</keyword>
<evidence type="ECO:0000313" key="8">
    <source>
        <dbReference type="EMBL" id="KFA89481.1"/>
    </source>
</evidence>
<evidence type="ECO:0000256" key="5">
    <source>
        <dbReference type="ARBA" id="ARBA00023239"/>
    </source>
</evidence>
<dbReference type="AlphaFoldDB" id="A0A084SLZ6"/>
<dbReference type="InterPro" id="IPR021115">
    <property type="entry name" value="Pyridoxal-P_BS"/>
</dbReference>
<dbReference type="SUPFAM" id="SSF53383">
    <property type="entry name" value="PLP-dependent transferases"/>
    <property type="match status" value="1"/>
</dbReference>
<comment type="cofactor">
    <cofactor evidence="1 6 7">
        <name>pyridoxal 5'-phosphate</name>
        <dbReference type="ChEBI" id="CHEBI:597326"/>
    </cofactor>
</comment>
<dbReference type="InterPro" id="IPR010977">
    <property type="entry name" value="Aromatic_deC"/>
</dbReference>
<evidence type="ECO:0000313" key="9">
    <source>
        <dbReference type="Proteomes" id="UP000028547"/>
    </source>
</evidence>
<gene>
    <name evidence="8" type="ORF">Q664_34450</name>
</gene>
<dbReference type="Proteomes" id="UP000028547">
    <property type="component" value="Unassembled WGS sequence"/>
</dbReference>
<evidence type="ECO:0000256" key="7">
    <source>
        <dbReference type="RuleBase" id="RU000382"/>
    </source>
</evidence>
<feature type="modified residue" description="N6-(pyridoxal phosphate)lysine" evidence="6">
    <location>
        <position position="288"/>
    </location>
</feature>